<sequence length="176" mass="19841">MSMKQATFSFRRPVEQTPPLLGVIENGRPTPKYALAWVCEPSTFFKNLGQGVGIVNFRNFSDVVSNNWRTSPIPDFGLAPIPYPAIDGNFYLIAMFNKPNANHLTRVRDLAEDPLIKSARVAMGVDQDESVEKTLQWVRWPLNWLHAEVRQRESESDGSDSEGSKSEEDSEVEDKA</sequence>
<protein>
    <submittedName>
        <fullName evidence="2">Uncharacterized protein</fullName>
    </submittedName>
</protein>
<name>A0AAD7NWF9_9AGAR</name>
<feature type="compositionally biased region" description="Basic and acidic residues" evidence="1">
    <location>
        <begin position="162"/>
        <end position="176"/>
    </location>
</feature>
<evidence type="ECO:0000313" key="3">
    <source>
        <dbReference type="Proteomes" id="UP001215280"/>
    </source>
</evidence>
<comment type="caution">
    <text evidence="2">The sequence shown here is derived from an EMBL/GenBank/DDBJ whole genome shotgun (WGS) entry which is preliminary data.</text>
</comment>
<accession>A0AAD7NWF9</accession>
<dbReference type="EMBL" id="JARJLG010000009">
    <property type="protein sequence ID" value="KAJ7777924.1"/>
    <property type="molecule type" value="Genomic_DNA"/>
</dbReference>
<dbReference type="AlphaFoldDB" id="A0AAD7NWF9"/>
<feature type="region of interest" description="Disordered" evidence="1">
    <location>
        <begin position="151"/>
        <end position="176"/>
    </location>
</feature>
<proteinExistence type="predicted"/>
<organism evidence="2 3">
    <name type="scientific">Mycena maculata</name>
    <dbReference type="NCBI Taxonomy" id="230809"/>
    <lineage>
        <taxon>Eukaryota</taxon>
        <taxon>Fungi</taxon>
        <taxon>Dikarya</taxon>
        <taxon>Basidiomycota</taxon>
        <taxon>Agaricomycotina</taxon>
        <taxon>Agaricomycetes</taxon>
        <taxon>Agaricomycetidae</taxon>
        <taxon>Agaricales</taxon>
        <taxon>Marasmiineae</taxon>
        <taxon>Mycenaceae</taxon>
        <taxon>Mycena</taxon>
    </lineage>
</organism>
<keyword evidence="3" id="KW-1185">Reference proteome</keyword>
<reference evidence="2" key="1">
    <citation type="submission" date="2023-03" db="EMBL/GenBank/DDBJ databases">
        <title>Massive genome expansion in bonnet fungi (Mycena s.s.) driven by repeated elements and novel gene families across ecological guilds.</title>
        <authorList>
            <consortium name="Lawrence Berkeley National Laboratory"/>
            <person name="Harder C.B."/>
            <person name="Miyauchi S."/>
            <person name="Viragh M."/>
            <person name="Kuo A."/>
            <person name="Thoen E."/>
            <person name="Andreopoulos B."/>
            <person name="Lu D."/>
            <person name="Skrede I."/>
            <person name="Drula E."/>
            <person name="Henrissat B."/>
            <person name="Morin E."/>
            <person name="Kohler A."/>
            <person name="Barry K."/>
            <person name="LaButti K."/>
            <person name="Morin E."/>
            <person name="Salamov A."/>
            <person name="Lipzen A."/>
            <person name="Mereny Z."/>
            <person name="Hegedus B."/>
            <person name="Baldrian P."/>
            <person name="Stursova M."/>
            <person name="Weitz H."/>
            <person name="Taylor A."/>
            <person name="Grigoriev I.V."/>
            <person name="Nagy L.G."/>
            <person name="Martin F."/>
            <person name="Kauserud H."/>
        </authorList>
    </citation>
    <scope>NUCLEOTIDE SEQUENCE</scope>
    <source>
        <strain evidence="2">CBHHK188m</strain>
    </source>
</reference>
<gene>
    <name evidence="2" type="ORF">DFH07DRAFT_796666</name>
</gene>
<evidence type="ECO:0000313" key="2">
    <source>
        <dbReference type="EMBL" id="KAJ7777924.1"/>
    </source>
</evidence>
<dbReference type="Proteomes" id="UP001215280">
    <property type="component" value="Unassembled WGS sequence"/>
</dbReference>
<evidence type="ECO:0000256" key="1">
    <source>
        <dbReference type="SAM" id="MobiDB-lite"/>
    </source>
</evidence>